<dbReference type="Gene3D" id="1.10.8.730">
    <property type="match status" value="1"/>
</dbReference>
<organism evidence="3 5">
    <name type="scientific">Bacillus thuringiensis</name>
    <dbReference type="NCBI Taxonomy" id="1428"/>
    <lineage>
        <taxon>Bacteria</taxon>
        <taxon>Bacillati</taxon>
        <taxon>Bacillota</taxon>
        <taxon>Bacilli</taxon>
        <taxon>Bacillales</taxon>
        <taxon>Bacillaceae</taxon>
        <taxon>Bacillus</taxon>
        <taxon>Bacillus cereus group</taxon>
    </lineage>
</organism>
<dbReference type="Proteomes" id="UP001181533">
    <property type="component" value="Unassembled WGS sequence"/>
</dbReference>
<dbReference type="InterPro" id="IPR027417">
    <property type="entry name" value="P-loop_NTPase"/>
</dbReference>
<sequence>MFGLSIPNFKKILGEKKRTIKPWGLWDTRIAEFMNKNKSEQGPTRRVNFYANTNAFYSGEKNVSYLYLVDQLPSELELSFRKTIRRECKAGVRITFITNLNRDTINWESPTNKNKLQTWKNLEKANDREVSIYEAAGEVGRLDLQNYKKKSIEYLINADLRRKRKLFNVQGIMLITGERGLAFDDTVKSVESSCKRSKIKIKRITGNLTDYLETFSPFSLRKNSGVIKRTGSNVIPDELVARLNSYDQGTVGTGSMYWGTDIYSKKPVLKEPKVIDTDAENWLIAAETGGGKSYFVKSSCIQLLGRNDMVGTINDIEGDEYEDLGYIIANHSSVVMLDIGESGGSYFDPVEIYETGVADLDEEMHSLSVSFTKSMFKTLVGDKLLQKRDWAETIIENGVEEFYADLGVVNSDSKTWKKTKGKTIFDVYEKIKIYKPHKLNSEFEADKELVIAQLESRLGRNSRTTGRFSNRVQFDSIRDAKLVINSFGMKGRSASTVSAVDMALMQLYTALISHLRSVFAKSRGMYNFKIWEEFQRWGGFPGAEETLKTPLSGGRKLGDINIIITNRPSELLETDRFKIFDSITTFAIGAVGDSKVRHELCERLQMPLMKKELDLIERNRKKSDDNTTEYEDFDAIKMNPYAKAFLVGLERRDFSITKIVLPDSLSKTRLFQTGVKIG</sequence>
<evidence type="ECO:0000313" key="4">
    <source>
        <dbReference type="Proteomes" id="UP000031876"/>
    </source>
</evidence>
<dbReference type="EMBL" id="VKQN01000001">
    <property type="protein sequence ID" value="MDR4174822.1"/>
    <property type="molecule type" value="Genomic_DNA"/>
</dbReference>
<dbReference type="SUPFAM" id="SSF52540">
    <property type="entry name" value="P-loop containing nucleoside triphosphate hydrolases"/>
    <property type="match status" value="1"/>
</dbReference>
<reference evidence="1 4" key="1">
    <citation type="journal article" date="2015" name="Genome Announc.">
        <title>Complete genome sequences for 35 biothreat assay-relevant bacillus species.</title>
        <authorList>
            <person name="Johnson S.L."/>
            <person name="Daligault H.E."/>
            <person name="Davenport K.W."/>
            <person name="Jaissle J."/>
            <person name="Frey K.G."/>
            <person name="Ladner J.T."/>
            <person name="Broomall S.M."/>
            <person name="Bishop-Lilly K.A."/>
            <person name="Bruce D.C."/>
            <person name="Gibbons H.S."/>
            <person name="Coyne S.R."/>
            <person name="Lo C.C."/>
            <person name="Meincke L."/>
            <person name="Munk A.C."/>
            <person name="Koroleva G.I."/>
            <person name="Rosenzweig C.N."/>
            <person name="Palacios G.F."/>
            <person name="Redden C.L."/>
            <person name="Minogue T.D."/>
            <person name="Chain P.S."/>
        </authorList>
    </citation>
    <scope>NUCLEOTIDE SEQUENCE [LARGE SCALE GENOMIC DNA]</scope>
    <source>
        <strain evidence="1 4">HD1011</strain>
        <plasmid evidence="1 4">2</plasmid>
    </source>
</reference>
<dbReference type="EMBL" id="CP009334">
    <property type="protein sequence ID" value="AJG74133.1"/>
    <property type="molecule type" value="Genomic_DNA"/>
</dbReference>
<geneLocation type="plasmid" evidence="1 4">
    <name>2</name>
</geneLocation>
<reference evidence="2" key="2">
    <citation type="submission" date="2019-07" db="EMBL/GenBank/DDBJ databases">
        <title>Phylogenomic Reclassification of ATCC Bacillus Strains and Various Taxa within the Genus Bacillus.</title>
        <authorList>
            <person name="Riojas M.A."/>
            <person name="Frank A.M."/>
            <person name="Fenn S.L."/>
            <person name="King S.P."/>
            <person name="Brower S.M."/>
            <person name="Hazbon M.H."/>
        </authorList>
    </citation>
    <scope>NUCLEOTIDE SEQUENCE</scope>
    <source>
        <strain evidence="2">ATCC 35646</strain>
    </source>
</reference>
<evidence type="ECO:0000313" key="5">
    <source>
        <dbReference type="Proteomes" id="UP000501107"/>
    </source>
</evidence>
<dbReference type="AlphaFoldDB" id="A0A0B5NPW0"/>
<gene>
    <name evidence="1" type="ORF">BF38_5865</name>
    <name evidence="2" type="ORF">FO599_01580</name>
    <name evidence="3" type="ORF">FOC89_01550</name>
</gene>
<proteinExistence type="predicted"/>
<reference evidence="3 5" key="3">
    <citation type="submission" date="2020-05" db="EMBL/GenBank/DDBJ databases">
        <title>FDA dAtabase for Regulatory Grade micrObial Sequences (FDA-ARGOS): Supporting development and validation of Infectious Disease Dx tests.</title>
        <authorList>
            <person name="Nelson B."/>
            <person name="Plummer A."/>
            <person name="Tallon L."/>
            <person name="Sadzewicz L."/>
            <person name="Zhao X."/>
            <person name="Vavikolanu K."/>
            <person name="Mehta A."/>
            <person name="Aluvathingal J."/>
            <person name="Nadendla S."/>
            <person name="Myers T."/>
            <person name="Yan Y."/>
            <person name="Sichtig H."/>
        </authorList>
    </citation>
    <scope>NUCLEOTIDE SEQUENCE [LARGE SCALE GENOMIC DNA]</scope>
    <source>
        <strain evidence="3 5">FDAARGOS_795</strain>
        <plasmid evidence="3 5">unnamed3</plasmid>
    </source>
</reference>
<keyword evidence="3" id="KW-0614">Plasmid</keyword>
<dbReference type="KEGG" id="btw:BF38_5865"/>
<evidence type="ECO:0000313" key="1">
    <source>
        <dbReference type="EMBL" id="AJG74133.1"/>
    </source>
</evidence>
<accession>A0A0B5NPW0</accession>
<dbReference type="Proteomes" id="UP000501107">
    <property type="component" value="Plasmid unnamed3"/>
</dbReference>
<dbReference type="Proteomes" id="UP000031876">
    <property type="component" value="Plasmid 2"/>
</dbReference>
<evidence type="ECO:0000313" key="3">
    <source>
        <dbReference type="EMBL" id="QKH22698.1"/>
    </source>
</evidence>
<geneLocation type="plasmid" evidence="3 5">
    <name>unnamed3</name>
</geneLocation>
<dbReference type="Gene3D" id="3.40.50.300">
    <property type="entry name" value="P-loop containing nucleotide triphosphate hydrolases"/>
    <property type="match status" value="1"/>
</dbReference>
<dbReference type="EMBL" id="CP053979">
    <property type="protein sequence ID" value="QKH22698.1"/>
    <property type="molecule type" value="Genomic_DNA"/>
</dbReference>
<evidence type="ECO:0000313" key="2">
    <source>
        <dbReference type="EMBL" id="MDR4174822.1"/>
    </source>
</evidence>
<name>A0A0B5NPW0_BACTU</name>
<dbReference type="RefSeq" id="WP_000467462.1">
    <property type="nucleotide sequence ID" value="NZ_CP009334.1"/>
</dbReference>
<protein>
    <submittedName>
        <fullName evidence="1">AAA-like domain protein</fullName>
    </submittedName>
</protein>